<organism evidence="2 3">
    <name type="scientific">Escherichia coli</name>
    <dbReference type="NCBI Taxonomy" id="562"/>
    <lineage>
        <taxon>Bacteria</taxon>
        <taxon>Pseudomonadati</taxon>
        <taxon>Pseudomonadota</taxon>
        <taxon>Gammaproteobacteria</taxon>
        <taxon>Enterobacterales</taxon>
        <taxon>Enterobacteriaceae</taxon>
        <taxon>Escherichia</taxon>
    </lineage>
</organism>
<dbReference type="Pfam" id="PF10697">
    <property type="entry name" value="DUF2502"/>
    <property type="match status" value="1"/>
</dbReference>
<accession>A0A377A5S3</accession>
<dbReference type="AlphaFoldDB" id="A0A377A5S3"/>
<gene>
    <name evidence="2" type="primary">yaaX_2</name>
    <name evidence="2" type="ORF">NCTC8179_04593</name>
</gene>
<evidence type="ECO:0000313" key="3">
    <source>
        <dbReference type="Proteomes" id="UP000255543"/>
    </source>
</evidence>
<feature type="signal peptide" evidence="1">
    <location>
        <begin position="1"/>
        <end position="21"/>
    </location>
</feature>
<reference evidence="2 3" key="1">
    <citation type="submission" date="2018-06" db="EMBL/GenBank/DDBJ databases">
        <authorList>
            <consortium name="Pathogen Informatics"/>
            <person name="Doyle S."/>
        </authorList>
    </citation>
    <scope>NUCLEOTIDE SEQUENCE [LARGE SCALE GENOMIC DNA]</scope>
    <source>
        <strain evidence="2 3">NCTC8179</strain>
    </source>
</reference>
<dbReference type="EMBL" id="UGEB01000001">
    <property type="protein sequence ID" value="STK94640.1"/>
    <property type="molecule type" value="Genomic_DNA"/>
</dbReference>
<protein>
    <submittedName>
        <fullName evidence="2">Protein</fullName>
    </submittedName>
</protein>
<feature type="chain" id="PRO_5016853460" evidence="1">
    <location>
        <begin position="22"/>
        <end position="135"/>
    </location>
</feature>
<proteinExistence type="predicted"/>
<evidence type="ECO:0000313" key="2">
    <source>
        <dbReference type="EMBL" id="STK94640.1"/>
    </source>
</evidence>
<dbReference type="Proteomes" id="UP000255543">
    <property type="component" value="Unassembled WGS sequence"/>
</dbReference>
<dbReference type="InterPro" id="IPR019638">
    <property type="entry name" value="DUF2502"/>
</dbReference>
<evidence type="ECO:0000256" key="1">
    <source>
        <dbReference type="SAM" id="SignalP"/>
    </source>
</evidence>
<name>A0A377A5S3_ECOLX</name>
<keyword evidence="1" id="KW-0732">Signal</keyword>
<sequence length="135" mass="16359">MFRSLFLAAALMAFTPLAANAGEITLLPSIKLQIGDRDHYGNYWDGGHWRDRDYWHRNYEWRKNRWWRHDNGYHRGWDKRKAYERGYREGWRDRDDHRGKGADMDTAIKHIRQWNTMPDATLARLIRPTNRLFNA</sequence>